<dbReference type="Proteomes" id="UP000466442">
    <property type="component" value="Unassembled WGS sequence"/>
</dbReference>
<organism evidence="1 2">
    <name type="scientific">Apolygus lucorum</name>
    <name type="common">Small green plant bug</name>
    <name type="synonym">Lygocoris lucorum</name>
    <dbReference type="NCBI Taxonomy" id="248454"/>
    <lineage>
        <taxon>Eukaryota</taxon>
        <taxon>Metazoa</taxon>
        <taxon>Ecdysozoa</taxon>
        <taxon>Arthropoda</taxon>
        <taxon>Hexapoda</taxon>
        <taxon>Insecta</taxon>
        <taxon>Pterygota</taxon>
        <taxon>Neoptera</taxon>
        <taxon>Paraneoptera</taxon>
        <taxon>Hemiptera</taxon>
        <taxon>Heteroptera</taxon>
        <taxon>Panheteroptera</taxon>
        <taxon>Cimicomorpha</taxon>
        <taxon>Miridae</taxon>
        <taxon>Mirini</taxon>
        <taxon>Apolygus</taxon>
    </lineage>
</organism>
<accession>A0A8S9XXZ6</accession>
<dbReference type="EMBL" id="WIXP02000003">
    <property type="protein sequence ID" value="KAF6213767.1"/>
    <property type="molecule type" value="Genomic_DNA"/>
</dbReference>
<name>A0A8S9XXZ6_APOLU</name>
<protein>
    <submittedName>
        <fullName evidence="1">Uncharacterized protein</fullName>
    </submittedName>
</protein>
<evidence type="ECO:0000313" key="2">
    <source>
        <dbReference type="Proteomes" id="UP000466442"/>
    </source>
</evidence>
<gene>
    <name evidence="1" type="ORF">GE061_011489</name>
</gene>
<evidence type="ECO:0000313" key="1">
    <source>
        <dbReference type="EMBL" id="KAF6213767.1"/>
    </source>
</evidence>
<dbReference type="AlphaFoldDB" id="A0A8S9XXZ6"/>
<reference evidence="1" key="1">
    <citation type="journal article" date="2021" name="Mol. Ecol. Resour.">
        <title>Apolygus lucorum genome provides insights into omnivorousness and mesophyll feeding.</title>
        <authorList>
            <person name="Liu Y."/>
            <person name="Liu H."/>
            <person name="Wang H."/>
            <person name="Huang T."/>
            <person name="Liu B."/>
            <person name="Yang B."/>
            <person name="Yin L."/>
            <person name="Li B."/>
            <person name="Zhang Y."/>
            <person name="Zhang S."/>
            <person name="Jiang F."/>
            <person name="Zhang X."/>
            <person name="Ren Y."/>
            <person name="Wang B."/>
            <person name="Wang S."/>
            <person name="Lu Y."/>
            <person name="Wu K."/>
            <person name="Fan W."/>
            <person name="Wang G."/>
        </authorList>
    </citation>
    <scope>NUCLEOTIDE SEQUENCE</scope>
    <source>
        <strain evidence="1">12Hb</strain>
    </source>
</reference>
<feature type="non-terminal residue" evidence="1">
    <location>
        <position position="1"/>
    </location>
</feature>
<keyword evidence="2" id="KW-1185">Reference proteome</keyword>
<proteinExistence type="predicted"/>
<comment type="caution">
    <text evidence="1">The sequence shown here is derived from an EMBL/GenBank/DDBJ whole genome shotgun (WGS) entry which is preliminary data.</text>
</comment>
<sequence>YRRNPRFYDTSDDEFYDAFEAGGDVSESETLVTAGGSDSDTLVCVPSPTSSITTLASMHSFTSALSCVTSKHLHNNSTARLNQVATNRRTYSIDCACELGIYAPCHYFLTCCSSRRFRHCLVPPQQFGITSRDRWRRPAKSMRRSTPLASPPLVAAISSTYEQSTRACRRLKITNSG</sequence>